<reference evidence="2 3" key="1">
    <citation type="submission" date="2023-01" db="EMBL/GenBank/DDBJ databases">
        <title>Draft genome sequence of Nocardiopsis sp. RSe5-2 isolated from halophytes.</title>
        <authorList>
            <person name="Duangmal K."/>
            <person name="Chantavorakit T."/>
        </authorList>
    </citation>
    <scope>NUCLEOTIDE SEQUENCE [LARGE SCALE GENOMIC DNA]</scope>
    <source>
        <strain evidence="2 3">RSe5-2</strain>
    </source>
</reference>
<dbReference type="RefSeq" id="WP_270686023.1">
    <property type="nucleotide sequence ID" value="NZ_JAQFWQ010000032.1"/>
</dbReference>
<gene>
    <name evidence="2" type="ORF">O4J56_13080</name>
</gene>
<evidence type="ECO:0000313" key="3">
    <source>
        <dbReference type="Proteomes" id="UP001527866"/>
    </source>
</evidence>
<organism evidence="2 3">
    <name type="scientific">Nocardiopsis endophytica</name>
    <dbReference type="NCBI Taxonomy" id="3018445"/>
    <lineage>
        <taxon>Bacteria</taxon>
        <taxon>Bacillati</taxon>
        <taxon>Actinomycetota</taxon>
        <taxon>Actinomycetes</taxon>
        <taxon>Streptosporangiales</taxon>
        <taxon>Nocardiopsidaceae</taxon>
        <taxon>Nocardiopsis</taxon>
    </lineage>
</organism>
<feature type="domain" description="DUF397" evidence="1">
    <location>
        <begin position="8"/>
        <end position="59"/>
    </location>
</feature>
<evidence type="ECO:0000313" key="2">
    <source>
        <dbReference type="EMBL" id="MDA2811568.1"/>
    </source>
</evidence>
<evidence type="ECO:0000259" key="1">
    <source>
        <dbReference type="Pfam" id="PF04149"/>
    </source>
</evidence>
<keyword evidence="3" id="KW-1185">Reference proteome</keyword>
<dbReference type="Proteomes" id="UP001527866">
    <property type="component" value="Unassembled WGS sequence"/>
</dbReference>
<dbReference type="InterPro" id="IPR007278">
    <property type="entry name" value="DUF397"/>
</dbReference>
<comment type="caution">
    <text evidence="2">The sequence shown here is derived from an EMBL/GenBank/DDBJ whole genome shotgun (WGS) entry which is preliminary data.</text>
</comment>
<dbReference type="Pfam" id="PF04149">
    <property type="entry name" value="DUF397"/>
    <property type="match status" value="1"/>
</dbReference>
<name>A0ABT4U3N6_9ACTN</name>
<accession>A0ABT4U3N6</accession>
<dbReference type="EMBL" id="JAQFWQ010000032">
    <property type="protein sequence ID" value="MDA2811568.1"/>
    <property type="molecule type" value="Genomic_DNA"/>
</dbReference>
<protein>
    <submittedName>
        <fullName evidence="2">DUF397 domain-containing protein</fullName>
    </submittedName>
</protein>
<proteinExistence type="predicted"/>
<sequence length="63" mass="7312">MDPFTDGAQWRTSSYTQQQNCVEVADSPGRSAVRDTKHRMQATLHFPSAEWRAFLEEVKRDQL</sequence>